<reference evidence="1" key="1">
    <citation type="submission" date="2022-11" db="EMBL/GenBank/DDBJ databases">
        <authorList>
            <person name="Petersen C."/>
        </authorList>
    </citation>
    <scope>NUCLEOTIDE SEQUENCE</scope>
    <source>
        <strain evidence="1">IBT 23319</strain>
    </source>
</reference>
<sequence length="70" mass="7715">MTSNEQDAKTILPAIYPVLIPRTDTYISGSAPPLSAARRSEMLKRPGVAQLQKAVREYPESYAGHDERGN</sequence>
<dbReference type="GeneID" id="81379518"/>
<reference evidence="1" key="2">
    <citation type="journal article" date="2023" name="IMA Fungus">
        <title>Comparative genomic study of the Penicillium genus elucidates a diverse pangenome and 15 lateral gene transfer events.</title>
        <authorList>
            <person name="Petersen C."/>
            <person name="Sorensen T."/>
            <person name="Nielsen M.R."/>
            <person name="Sondergaard T.E."/>
            <person name="Sorensen J.L."/>
            <person name="Fitzpatrick D.A."/>
            <person name="Frisvad J.C."/>
            <person name="Nielsen K.L."/>
        </authorList>
    </citation>
    <scope>NUCLEOTIDE SEQUENCE</scope>
    <source>
        <strain evidence="1">IBT 23319</strain>
    </source>
</reference>
<gene>
    <name evidence="1" type="ORF">N7469_001431</name>
</gene>
<comment type="caution">
    <text evidence="1">The sequence shown here is derived from an EMBL/GenBank/DDBJ whole genome shotgun (WGS) entry which is preliminary data.</text>
</comment>
<dbReference type="AlphaFoldDB" id="A0A9W9PGV9"/>
<organism evidence="1 2">
    <name type="scientific">Penicillium citrinum</name>
    <dbReference type="NCBI Taxonomy" id="5077"/>
    <lineage>
        <taxon>Eukaryota</taxon>
        <taxon>Fungi</taxon>
        <taxon>Dikarya</taxon>
        <taxon>Ascomycota</taxon>
        <taxon>Pezizomycotina</taxon>
        <taxon>Eurotiomycetes</taxon>
        <taxon>Eurotiomycetidae</taxon>
        <taxon>Eurotiales</taxon>
        <taxon>Aspergillaceae</taxon>
        <taxon>Penicillium</taxon>
    </lineage>
</organism>
<dbReference type="Proteomes" id="UP001147733">
    <property type="component" value="Unassembled WGS sequence"/>
</dbReference>
<protein>
    <submittedName>
        <fullName evidence="1">Uncharacterized protein</fullName>
    </submittedName>
</protein>
<evidence type="ECO:0000313" key="1">
    <source>
        <dbReference type="EMBL" id="KAJ5243104.1"/>
    </source>
</evidence>
<dbReference type="RefSeq" id="XP_056506108.1">
    <property type="nucleotide sequence ID" value="XM_056640351.1"/>
</dbReference>
<name>A0A9W9PGV9_PENCI</name>
<accession>A0A9W9PGV9</accession>
<dbReference type="EMBL" id="JAPQKT010000001">
    <property type="protein sequence ID" value="KAJ5243104.1"/>
    <property type="molecule type" value="Genomic_DNA"/>
</dbReference>
<keyword evidence="2" id="KW-1185">Reference proteome</keyword>
<proteinExistence type="predicted"/>
<evidence type="ECO:0000313" key="2">
    <source>
        <dbReference type="Proteomes" id="UP001147733"/>
    </source>
</evidence>